<dbReference type="PROSITE" id="PS00198">
    <property type="entry name" value="4FE4S_FER_1"/>
    <property type="match status" value="1"/>
</dbReference>
<dbReference type="GO" id="GO:0051539">
    <property type="term" value="F:4 iron, 4 sulfur cluster binding"/>
    <property type="evidence" value="ECO:0007669"/>
    <property type="project" value="UniProtKB-KW"/>
</dbReference>
<dbReference type="PROSITE" id="PS51379">
    <property type="entry name" value="4FE4S_FER_2"/>
    <property type="match status" value="3"/>
</dbReference>
<evidence type="ECO:0000313" key="7">
    <source>
        <dbReference type="Proteomes" id="UP001059380"/>
    </source>
</evidence>
<dbReference type="Gene3D" id="3.30.70.20">
    <property type="match status" value="2"/>
</dbReference>
<dbReference type="Pfam" id="PF13247">
    <property type="entry name" value="Fer4_11"/>
    <property type="match status" value="1"/>
</dbReference>
<proteinExistence type="predicted"/>
<keyword evidence="4" id="KW-0411">Iron-sulfur</keyword>
<dbReference type="RefSeq" id="WP_260795557.1">
    <property type="nucleotide sequence ID" value="NZ_CP093313.1"/>
</dbReference>
<dbReference type="CDD" id="cd10551">
    <property type="entry name" value="PsrB"/>
    <property type="match status" value="1"/>
</dbReference>
<evidence type="ECO:0000256" key="4">
    <source>
        <dbReference type="ARBA" id="ARBA00023014"/>
    </source>
</evidence>
<sequence length="243" mass="26788">MNLSRRQILVLLPTAAIAWKFVKAGTPEEAPNYKMSDHWWGMLIDIPKCIGCGNCVRACQAENDVPDGFFRTWVERYHVTDTDMTNPEVISPDGGKEGFPAATDDAGKYFFVPKLCNHCADSPCTQVCPVGATFVSPDGVVLVDPKYCLGCAYCVQACPYGCRYIHPEKKTADKCTLCYHRITKGLTTACCESCPTGARQLVDLKNPNDPIHAFLKTHSVHVLKPQMATGAKVYYNELDGSVR</sequence>
<gene>
    <name evidence="6" type="ORF">MOP44_08270</name>
</gene>
<dbReference type="Pfam" id="PF12797">
    <property type="entry name" value="Fer4_2"/>
    <property type="match status" value="1"/>
</dbReference>
<keyword evidence="2" id="KW-0479">Metal-binding</keyword>
<dbReference type="EMBL" id="CP093313">
    <property type="protein sequence ID" value="UWZ85926.1"/>
    <property type="molecule type" value="Genomic_DNA"/>
</dbReference>
<evidence type="ECO:0000313" key="6">
    <source>
        <dbReference type="EMBL" id="UWZ85926.1"/>
    </source>
</evidence>
<dbReference type="AlphaFoldDB" id="A0A9J7BXV2"/>
<dbReference type="PANTHER" id="PTHR43177:SF3">
    <property type="entry name" value="PROTEIN NRFC HOMOLOG"/>
    <property type="match status" value="1"/>
</dbReference>
<evidence type="ECO:0000256" key="1">
    <source>
        <dbReference type="ARBA" id="ARBA00022485"/>
    </source>
</evidence>
<keyword evidence="1" id="KW-0004">4Fe-4S</keyword>
<feature type="domain" description="4Fe-4S ferredoxin-type" evidence="5">
    <location>
        <begin position="107"/>
        <end position="138"/>
    </location>
</feature>
<keyword evidence="7" id="KW-1185">Reference proteome</keyword>
<accession>A0A9J7BXV2</accession>
<reference evidence="6" key="1">
    <citation type="submission" date="2021-04" db="EMBL/GenBank/DDBJ databases">
        <title>Phylogenetic analysis of Acidobacteriaceae.</title>
        <authorList>
            <person name="Qiu L."/>
            <person name="Zhang Q."/>
        </authorList>
    </citation>
    <scope>NUCLEOTIDE SEQUENCE</scope>
    <source>
        <strain evidence="6">DSM 25168</strain>
    </source>
</reference>
<protein>
    <submittedName>
        <fullName evidence="6">4Fe-4S dicluster domain-containing protein</fullName>
    </submittedName>
</protein>
<keyword evidence="3" id="KW-0408">Iron</keyword>
<dbReference type="InterPro" id="IPR017896">
    <property type="entry name" value="4Fe4S_Fe-S-bd"/>
</dbReference>
<dbReference type="GO" id="GO:0046872">
    <property type="term" value="F:metal ion binding"/>
    <property type="evidence" value="ECO:0007669"/>
    <property type="project" value="UniProtKB-KW"/>
</dbReference>
<dbReference type="KEGG" id="orp:MOP44_08270"/>
<dbReference type="SUPFAM" id="SSF54862">
    <property type="entry name" value="4Fe-4S ferredoxins"/>
    <property type="match status" value="1"/>
</dbReference>
<dbReference type="PANTHER" id="PTHR43177">
    <property type="entry name" value="PROTEIN NRFC"/>
    <property type="match status" value="1"/>
</dbReference>
<dbReference type="InterPro" id="IPR050954">
    <property type="entry name" value="ET_IronSulfur_Cluster-Binding"/>
</dbReference>
<feature type="domain" description="4Fe-4S ferredoxin-type" evidence="5">
    <location>
        <begin position="40"/>
        <end position="69"/>
    </location>
</feature>
<evidence type="ECO:0000259" key="5">
    <source>
        <dbReference type="PROSITE" id="PS51379"/>
    </source>
</evidence>
<evidence type="ECO:0000256" key="2">
    <source>
        <dbReference type="ARBA" id="ARBA00022723"/>
    </source>
</evidence>
<dbReference type="InterPro" id="IPR017900">
    <property type="entry name" value="4Fe4S_Fe_S_CS"/>
</dbReference>
<dbReference type="Proteomes" id="UP001059380">
    <property type="component" value="Chromosome"/>
</dbReference>
<organism evidence="6 7">
    <name type="scientific">Occallatibacter riparius</name>
    <dbReference type="NCBI Taxonomy" id="1002689"/>
    <lineage>
        <taxon>Bacteria</taxon>
        <taxon>Pseudomonadati</taxon>
        <taxon>Acidobacteriota</taxon>
        <taxon>Terriglobia</taxon>
        <taxon>Terriglobales</taxon>
        <taxon>Acidobacteriaceae</taxon>
        <taxon>Occallatibacter</taxon>
    </lineage>
</organism>
<feature type="domain" description="4Fe-4S ferredoxin-type" evidence="5">
    <location>
        <begin position="139"/>
        <end position="168"/>
    </location>
</feature>
<evidence type="ECO:0000256" key="3">
    <source>
        <dbReference type="ARBA" id="ARBA00023004"/>
    </source>
</evidence>
<name>A0A9J7BXV2_9BACT</name>